<dbReference type="EMBL" id="LGRX02007009">
    <property type="protein sequence ID" value="KAK3275793.1"/>
    <property type="molecule type" value="Genomic_DNA"/>
</dbReference>
<dbReference type="Proteomes" id="UP001190700">
    <property type="component" value="Unassembled WGS sequence"/>
</dbReference>
<evidence type="ECO:0000313" key="2">
    <source>
        <dbReference type="Proteomes" id="UP001190700"/>
    </source>
</evidence>
<comment type="caution">
    <text evidence="1">The sequence shown here is derived from an EMBL/GenBank/DDBJ whole genome shotgun (WGS) entry which is preliminary data.</text>
</comment>
<protein>
    <submittedName>
        <fullName evidence="1">Uncharacterized protein</fullName>
    </submittedName>
</protein>
<keyword evidence="2" id="KW-1185">Reference proteome</keyword>
<evidence type="ECO:0000313" key="1">
    <source>
        <dbReference type="EMBL" id="KAK3275793.1"/>
    </source>
</evidence>
<gene>
    <name evidence="1" type="ORF">CYMTET_16092</name>
</gene>
<organism evidence="1 2">
    <name type="scientific">Cymbomonas tetramitiformis</name>
    <dbReference type="NCBI Taxonomy" id="36881"/>
    <lineage>
        <taxon>Eukaryota</taxon>
        <taxon>Viridiplantae</taxon>
        <taxon>Chlorophyta</taxon>
        <taxon>Pyramimonadophyceae</taxon>
        <taxon>Pyramimonadales</taxon>
        <taxon>Pyramimonadaceae</taxon>
        <taxon>Cymbomonas</taxon>
    </lineage>
</organism>
<accession>A0AAE0L8C7</accession>
<sequence length="120" mass="12612">MSEDFAKELLALAECDVEGFHTFAILSSLELVSDEALALSLHPICGGMVGFLYASSLVGRVSQVLLHTAAEEERRKTTLYGNVSSPHAGAVRSGGVWGFGGAGKEVPRGVHWGKAGPAWS</sequence>
<reference evidence="1 2" key="1">
    <citation type="journal article" date="2015" name="Genome Biol. Evol.">
        <title>Comparative Genomics of a Bacterivorous Green Alga Reveals Evolutionary Causalities and Consequences of Phago-Mixotrophic Mode of Nutrition.</title>
        <authorList>
            <person name="Burns J.A."/>
            <person name="Paasch A."/>
            <person name="Narechania A."/>
            <person name="Kim E."/>
        </authorList>
    </citation>
    <scope>NUCLEOTIDE SEQUENCE [LARGE SCALE GENOMIC DNA]</scope>
    <source>
        <strain evidence="1 2">PLY_AMNH</strain>
    </source>
</reference>
<proteinExistence type="predicted"/>
<name>A0AAE0L8C7_9CHLO</name>
<dbReference type="AlphaFoldDB" id="A0AAE0L8C7"/>